<evidence type="ECO:0000256" key="3">
    <source>
        <dbReference type="ARBA" id="ARBA00022448"/>
    </source>
</evidence>
<dbReference type="PATRIC" id="fig|29422.6.peg.1553"/>
<dbReference type="InterPro" id="IPR003423">
    <property type="entry name" value="OMP_efflux"/>
</dbReference>
<keyword evidence="5" id="KW-0812">Transmembrane</keyword>
<dbReference type="InterPro" id="IPR051906">
    <property type="entry name" value="TolC-like"/>
</dbReference>
<dbReference type="SUPFAM" id="SSF56954">
    <property type="entry name" value="Outer membrane efflux proteins (OEP)"/>
    <property type="match status" value="1"/>
</dbReference>
<dbReference type="GO" id="GO:0009279">
    <property type="term" value="C:cell outer membrane"/>
    <property type="evidence" value="ECO:0007669"/>
    <property type="project" value="UniProtKB-SubCell"/>
</dbReference>
<gene>
    <name evidence="8" type="primary">tolC</name>
    <name evidence="8" type="ORF">Lbru_1467</name>
</gene>
<dbReference type="PANTHER" id="PTHR30026:SF20">
    <property type="entry name" value="OUTER MEMBRANE PROTEIN TOLC"/>
    <property type="match status" value="1"/>
</dbReference>
<evidence type="ECO:0000313" key="9">
    <source>
        <dbReference type="Proteomes" id="UP000054742"/>
    </source>
</evidence>
<organism evidence="8 9">
    <name type="scientific">Legionella brunensis</name>
    <dbReference type="NCBI Taxonomy" id="29422"/>
    <lineage>
        <taxon>Bacteria</taxon>
        <taxon>Pseudomonadati</taxon>
        <taxon>Pseudomonadota</taxon>
        <taxon>Gammaproteobacteria</taxon>
        <taxon>Legionellales</taxon>
        <taxon>Legionellaceae</taxon>
        <taxon>Legionella</taxon>
    </lineage>
</organism>
<evidence type="ECO:0000256" key="4">
    <source>
        <dbReference type="ARBA" id="ARBA00022452"/>
    </source>
</evidence>
<protein>
    <submittedName>
        <fullName evidence="8">Outer membrane protein TolC</fullName>
    </submittedName>
</protein>
<accession>A0A0W0SL26</accession>
<evidence type="ECO:0000256" key="2">
    <source>
        <dbReference type="ARBA" id="ARBA00007613"/>
    </source>
</evidence>
<sequence length="424" mass="47669">MEVFQQALVNEPIYQNEVLKTLVSKANIGIDQSLLLPHVGFTSQVLGDSQSSSGAIVSTGLLPRNNVIQTYDNRLSLTQPIFNWANFKRLSASKLSYQIAGANLNAKFQELIVRVAEAYFDTLYYENNLNYYKSNKMTMAKQLSQVKEKYRLGKANRNDVDIAISASSLAESNYITAQAELAEKKLHLAEMSATEYTKLARLKVNFPRNSPKPSSLQNWVDAAIQQNWSIKTNQLRVKAAREQVKQAFAGHLPNANVELYYDVLPFHVKNGGLLVAAGSSRQNNLAAAVNINVPIYSGGLVSANTRKAQYLFRIAQQQLDASCRKTTYSVKQGYLRILTNIHKIKSDQQAVTSNQKSLIRLKERYALGAVGLMDVINQQDKLIYSQIELNKDKFNYIIETLKFKKNLGTLSIDDIKMVNSWLEK</sequence>
<keyword evidence="4" id="KW-1134">Transmembrane beta strand</keyword>
<evidence type="ECO:0000313" key="8">
    <source>
        <dbReference type="EMBL" id="KTC84106.1"/>
    </source>
</evidence>
<dbReference type="GO" id="GO:0015288">
    <property type="term" value="F:porin activity"/>
    <property type="evidence" value="ECO:0007669"/>
    <property type="project" value="TreeGrafter"/>
</dbReference>
<comment type="subcellular location">
    <subcellularLocation>
        <location evidence="1">Cell outer membrane</location>
    </subcellularLocation>
</comment>
<evidence type="ECO:0000256" key="1">
    <source>
        <dbReference type="ARBA" id="ARBA00004442"/>
    </source>
</evidence>
<dbReference type="AlphaFoldDB" id="A0A0W0SL26"/>
<evidence type="ECO:0000256" key="6">
    <source>
        <dbReference type="ARBA" id="ARBA00023136"/>
    </source>
</evidence>
<reference evidence="8 9" key="1">
    <citation type="submission" date="2015-11" db="EMBL/GenBank/DDBJ databases">
        <title>Genomic analysis of 38 Legionella species identifies large and diverse effector repertoires.</title>
        <authorList>
            <person name="Burstein D."/>
            <person name="Amaro F."/>
            <person name="Zusman T."/>
            <person name="Lifshitz Z."/>
            <person name="Cohen O."/>
            <person name="Gilbert J.A."/>
            <person name="Pupko T."/>
            <person name="Shuman H.A."/>
            <person name="Segal G."/>
        </authorList>
    </citation>
    <scope>NUCLEOTIDE SEQUENCE [LARGE SCALE GENOMIC DNA]</scope>
    <source>
        <strain evidence="8 9">ATCC 43878</strain>
    </source>
</reference>
<keyword evidence="6" id="KW-0472">Membrane</keyword>
<evidence type="ECO:0000256" key="5">
    <source>
        <dbReference type="ARBA" id="ARBA00022692"/>
    </source>
</evidence>
<dbReference type="GO" id="GO:1990281">
    <property type="term" value="C:efflux pump complex"/>
    <property type="evidence" value="ECO:0007669"/>
    <property type="project" value="TreeGrafter"/>
</dbReference>
<dbReference type="EMBL" id="LNXV01000011">
    <property type="protein sequence ID" value="KTC84106.1"/>
    <property type="molecule type" value="Genomic_DNA"/>
</dbReference>
<evidence type="ECO:0000256" key="7">
    <source>
        <dbReference type="ARBA" id="ARBA00023237"/>
    </source>
</evidence>
<keyword evidence="9" id="KW-1185">Reference proteome</keyword>
<proteinExistence type="inferred from homology"/>
<comment type="caution">
    <text evidence="8">The sequence shown here is derived from an EMBL/GenBank/DDBJ whole genome shotgun (WGS) entry which is preliminary data.</text>
</comment>
<name>A0A0W0SL26_9GAMM</name>
<dbReference type="Pfam" id="PF02321">
    <property type="entry name" value="OEP"/>
    <property type="match status" value="2"/>
</dbReference>
<comment type="similarity">
    <text evidence="2">Belongs to the outer membrane factor (OMF) (TC 1.B.17) family.</text>
</comment>
<dbReference type="GO" id="GO:0015562">
    <property type="term" value="F:efflux transmembrane transporter activity"/>
    <property type="evidence" value="ECO:0007669"/>
    <property type="project" value="InterPro"/>
</dbReference>
<keyword evidence="7" id="KW-0998">Cell outer membrane</keyword>
<dbReference type="STRING" id="29422.Lbru_1467"/>
<dbReference type="Proteomes" id="UP000054742">
    <property type="component" value="Unassembled WGS sequence"/>
</dbReference>
<dbReference type="PANTHER" id="PTHR30026">
    <property type="entry name" value="OUTER MEMBRANE PROTEIN TOLC"/>
    <property type="match status" value="1"/>
</dbReference>
<dbReference type="Gene3D" id="1.20.1600.10">
    <property type="entry name" value="Outer membrane efflux proteins (OEP)"/>
    <property type="match status" value="1"/>
</dbReference>
<keyword evidence="3" id="KW-0813">Transport</keyword>